<comment type="similarity">
    <text evidence="2">Belongs to the EfeM/EfeO family.</text>
</comment>
<evidence type="ECO:0000259" key="6">
    <source>
        <dbReference type="Pfam" id="PF13473"/>
    </source>
</evidence>
<sequence length="379" mass="40810">MSVVRRRPATTRALGVGLLLALPLALTACDSDDSSGDAVKVTAKDKSCDVAKKDWPAGKNSIKVTNKGSQVTELYVYAQGDRIVTERENIGPGTSATLNFEIKAGTYEVACKPGMKGDGIRQKVTVAGTPAEKPIDPRLAEAVAHYRTFTNTTVEQMLPLATEFVNAVKAGDVAKAKEYYPKSRLGWETIEPVAESFGDLDPQMDAREADLEPGQEWSGWHRIEKALWTTGQITDVEKGYADRLMADLKTLQSKVGTVDITPTSIANGAKGLLDEVATGKVTGEEEAFSHTDLWDFAGNVDGAKKAFELLKPYVAEKDAALTGTLDAEFAKIQGLLFKYKQGDGYVSYDTVDEAKRKELSDAVNALGEPLSKLAGVVAQ</sequence>
<keyword evidence="8" id="KW-1185">Reference proteome</keyword>
<dbReference type="InterPro" id="IPR053377">
    <property type="entry name" value="Iron_uptake_EfeM/EfeO"/>
</dbReference>
<dbReference type="PANTHER" id="PTHR39192">
    <property type="entry name" value="IRON UPTAKE SYSTEM COMPONENT EFEO"/>
    <property type="match status" value="1"/>
</dbReference>
<dbReference type="Pfam" id="PF09375">
    <property type="entry name" value="Peptidase_M75"/>
    <property type="match status" value="1"/>
</dbReference>
<dbReference type="InterPro" id="IPR050894">
    <property type="entry name" value="EfeM/EfeO_iron_uptake"/>
</dbReference>
<dbReference type="NCBIfam" id="NF041757">
    <property type="entry name" value="EfeO"/>
    <property type="match status" value="1"/>
</dbReference>
<organism evidence="7 8">
    <name type="scientific">Embleya scabrispora</name>
    <dbReference type="NCBI Taxonomy" id="159449"/>
    <lineage>
        <taxon>Bacteria</taxon>
        <taxon>Bacillati</taxon>
        <taxon>Actinomycetota</taxon>
        <taxon>Actinomycetes</taxon>
        <taxon>Kitasatosporales</taxon>
        <taxon>Streptomycetaceae</taxon>
        <taxon>Embleya</taxon>
    </lineage>
</organism>
<dbReference type="Gene3D" id="2.60.40.420">
    <property type="entry name" value="Cupredoxins - blue copper proteins"/>
    <property type="match status" value="1"/>
</dbReference>
<feature type="domain" description="Imelysin-like" evidence="5">
    <location>
        <begin position="142"/>
        <end position="373"/>
    </location>
</feature>
<dbReference type="PROSITE" id="PS51257">
    <property type="entry name" value="PROKAR_LIPOPROTEIN"/>
    <property type="match status" value="1"/>
</dbReference>
<dbReference type="InterPro" id="IPR038352">
    <property type="entry name" value="Imelysin_sf"/>
</dbReference>
<dbReference type="InterPro" id="IPR034981">
    <property type="entry name" value="Imelysin-like_EfeO/Algp7"/>
</dbReference>
<dbReference type="InterPro" id="IPR008972">
    <property type="entry name" value="Cupredoxin"/>
</dbReference>
<evidence type="ECO:0000256" key="2">
    <source>
        <dbReference type="ARBA" id="ARBA00005989"/>
    </source>
</evidence>
<dbReference type="STRING" id="159449.B4N89_06320"/>
<evidence type="ECO:0000313" key="7">
    <source>
        <dbReference type="EMBL" id="OPC80624.1"/>
    </source>
</evidence>
<dbReference type="GO" id="GO:0042597">
    <property type="term" value="C:periplasmic space"/>
    <property type="evidence" value="ECO:0007669"/>
    <property type="project" value="UniProtKB-SubCell"/>
</dbReference>
<evidence type="ECO:0000259" key="5">
    <source>
        <dbReference type="Pfam" id="PF09375"/>
    </source>
</evidence>
<dbReference type="Gene3D" id="1.20.1420.20">
    <property type="entry name" value="M75 peptidase, HXXE motif"/>
    <property type="match status" value="1"/>
</dbReference>
<evidence type="ECO:0000256" key="1">
    <source>
        <dbReference type="ARBA" id="ARBA00004418"/>
    </source>
</evidence>
<evidence type="ECO:0000313" key="8">
    <source>
        <dbReference type="Proteomes" id="UP000190037"/>
    </source>
</evidence>
<dbReference type="InterPro" id="IPR018976">
    <property type="entry name" value="Imelysin-like"/>
</dbReference>
<keyword evidence="3 4" id="KW-0732">Signal</keyword>
<dbReference type="Proteomes" id="UP000190037">
    <property type="component" value="Unassembled WGS sequence"/>
</dbReference>
<comment type="caution">
    <text evidence="7">The sequence shown here is derived from an EMBL/GenBank/DDBJ whole genome shotgun (WGS) entry which is preliminary data.</text>
</comment>
<dbReference type="CDD" id="cd14656">
    <property type="entry name" value="Imelysin-like_EfeO"/>
    <property type="match status" value="1"/>
</dbReference>
<comment type="subcellular location">
    <subcellularLocation>
        <location evidence="1">Periplasm</location>
    </subcellularLocation>
</comment>
<evidence type="ECO:0000256" key="4">
    <source>
        <dbReference type="SAM" id="SignalP"/>
    </source>
</evidence>
<dbReference type="InterPro" id="IPR028096">
    <property type="entry name" value="EfeO_Cupredoxin"/>
</dbReference>
<dbReference type="EMBL" id="MWQN01000001">
    <property type="protein sequence ID" value="OPC80624.1"/>
    <property type="molecule type" value="Genomic_DNA"/>
</dbReference>
<dbReference type="RefSeq" id="WP_078974881.1">
    <property type="nucleotide sequence ID" value="NZ_MWQN01000001.1"/>
</dbReference>
<protein>
    <submittedName>
        <fullName evidence="7">Peptidase M75</fullName>
    </submittedName>
</protein>
<dbReference type="eggNOG" id="COG2822">
    <property type="taxonomic scope" value="Bacteria"/>
</dbReference>
<dbReference type="AlphaFoldDB" id="A0A1T3NV03"/>
<evidence type="ECO:0000256" key="3">
    <source>
        <dbReference type="ARBA" id="ARBA00022729"/>
    </source>
</evidence>
<accession>A0A1T3NV03</accession>
<dbReference type="PANTHER" id="PTHR39192:SF1">
    <property type="entry name" value="IRON UPTAKE SYSTEM COMPONENT EFEO"/>
    <property type="match status" value="1"/>
</dbReference>
<feature type="chain" id="PRO_5039561970" evidence="4">
    <location>
        <begin position="29"/>
        <end position="379"/>
    </location>
</feature>
<feature type="domain" description="EfeO-type cupredoxin-like" evidence="6">
    <location>
        <begin position="20"/>
        <end position="126"/>
    </location>
</feature>
<proteinExistence type="inferred from homology"/>
<dbReference type="SUPFAM" id="SSF49503">
    <property type="entry name" value="Cupredoxins"/>
    <property type="match status" value="1"/>
</dbReference>
<feature type="signal peptide" evidence="4">
    <location>
        <begin position="1"/>
        <end position="28"/>
    </location>
</feature>
<reference evidence="7 8" key="1">
    <citation type="submission" date="2017-03" db="EMBL/GenBank/DDBJ databases">
        <title>Draft genome sequence of Streptomyces scabrisporus NF3, endophyte isolated from Amphipterygium adstringens.</title>
        <authorList>
            <person name="Vazquez M."/>
            <person name="Ceapa C.D."/>
            <person name="Rodriguez Luna D."/>
            <person name="Sanchez Esquivel S."/>
        </authorList>
    </citation>
    <scope>NUCLEOTIDE SEQUENCE [LARGE SCALE GENOMIC DNA]</scope>
    <source>
        <strain evidence="7 8">NF3</strain>
    </source>
</reference>
<dbReference type="Pfam" id="PF13473">
    <property type="entry name" value="Cupredoxin_1"/>
    <property type="match status" value="1"/>
</dbReference>
<gene>
    <name evidence="7" type="ORF">B4N89_06320</name>
</gene>
<name>A0A1T3NV03_9ACTN</name>